<evidence type="ECO:0000256" key="1">
    <source>
        <dbReference type="SAM" id="MobiDB-lite"/>
    </source>
</evidence>
<sequence length="107" mass="12645">MTSGGVGTKNPIDEDRRIQSVTHSGSRIQENREDNRLCTDDGARSQPVRGHVSVRKALRNYERLPEFDGMFYFEDFLDWIYDLDNCFEYMRLSKGKKYMWAEDKLIK</sequence>
<name>A0A5B7BW69_DAVIN</name>
<protein>
    <submittedName>
        <fullName evidence="2">Uncharacterized protein</fullName>
    </submittedName>
</protein>
<feature type="region of interest" description="Disordered" evidence="1">
    <location>
        <begin position="1"/>
        <end position="46"/>
    </location>
</feature>
<feature type="compositionally biased region" description="Polar residues" evidence="1">
    <location>
        <begin position="19"/>
        <end position="28"/>
    </location>
</feature>
<reference evidence="2" key="1">
    <citation type="submission" date="2019-08" db="EMBL/GenBank/DDBJ databases">
        <title>Reference gene set and small RNA set construction with multiple tissues from Davidia involucrata Baill.</title>
        <authorList>
            <person name="Yang H."/>
            <person name="Zhou C."/>
            <person name="Li G."/>
            <person name="Wang J."/>
            <person name="Gao P."/>
            <person name="Wang M."/>
            <person name="Wang R."/>
            <person name="Zhao Y."/>
        </authorList>
    </citation>
    <scope>NUCLEOTIDE SEQUENCE</scope>
    <source>
        <tissue evidence="2">Mixed with DoveR01_LX</tissue>
    </source>
</reference>
<evidence type="ECO:0000313" key="2">
    <source>
        <dbReference type="EMBL" id="MPA71373.1"/>
    </source>
</evidence>
<proteinExistence type="predicted"/>
<accession>A0A5B7BW69</accession>
<dbReference type="AlphaFoldDB" id="A0A5B7BW69"/>
<gene>
    <name evidence="2" type="ORF">Din_040814</name>
</gene>
<dbReference type="EMBL" id="GHES01040814">
    <property type="protein sequence ID" value="MPA71373.1"/>
    <property type="molecule type" value="Transcribed_RNA"/>
</dbReference>
<feature type="compositionally biased region" description="Basic and acidic residues" evidence="1">
    <location>
        <begin position="29"/>
        <end position="43"/>
    </location>
</feature>
<organism evidence="2">
    <name type="scientific">Davidia involucrata</name>
    <name type="common">Dove tree</name>
    <dbReference type="NCBI Taxonomy" id="16924"/>
    <lineage>
        <taxon>Eukaryota</taxon>
        <taxon>Viridiplantae</taxon>
        <taxon>Streptophyta</taxon>
        <taxon>Embryophyta</taxon>
        <taxon>Tracheophyta</taxon>
        <taxon>Spermatophyta</taxon>
        <taxon>Magnoliopsida</taxon>
        <taxon>eudicotyledons</taxon>
        <taxon>Gunneridae</taxon>
        <taxon>Pentapetalae</taxon>
        <taxon>asterids</taxon>
        <taxon>Cornales</taxon>
        <taxon>Nyssaceae</taxon>
        <taxon>Davidia</taxon>
    </lineage>
</organism>